<evidence type="ECO:0000256" key="1">
    <source>
        <dbReference type="ARBA" id="ARBA00010088"/>
    </source>
</evidence>
<evidence type="ECO:0000313" key="5">
    <source>
        <dbReference type="EMBL" id="ADB35540.1"/>
    </source>
</evidence>
<evidence type="ECO:0000313" key="6">
    <source>
        <dbReference type="Proteomes" id="UP000007967"/>
    </source>
</evidence>
<dbReference type="Pfam" id="PF08386">
    <property type="entry name" value="Abhydrolase_4"/>
    <property type="match status" value="1"/>
</dbReference>
<dbReference type="AlphaFoldDB" id="D2PYH2"/>
<feature type="domain" description="Peptidase S33 tripeptidyl aminopeptidase-like C-terminal" evidence="4">
    <location>
        <begin position="400"/>
        <end position="490"/>
    </location>
</feature>
<dbReference type="InterPro" id="IPR029058">
    <property type="entry name" value="AB_hydrolase_fold"/>
</dbReference>
<dbReference type="HOGENOM" id="CLU_013364_3_3_11"/>
<dbReference type="KEGG" id="kfl:Kfla_6543"/>
<evidence type="ECO:0000259" key="4">
    <source>
        <dbReference type="Pfam" id="PF08386"/>
    </source>
</evidence>
<dbReference type="eggNOG" id="COG0596">
    <property type="taxonomic scope" value="Bacteria"/>
</dbReference>
<dbReference type="GO" id="GO:0016787">
    <property type="term" value="F:hydrolase activity"/>
    <property type="evidence" value="ECO:0007669"/>
    <property type="project" value="UniProtKB-KW"/>
</dbReference>
<evidence type="ECO:0000256" key="3">
    <source>
        <dbReference type="SAM" id="SignalP"/>
    </source>
</evidence>
<organism evidence="5 6">
    <name type="scientific">Kribbella flavida (strain DSM 17836 / JCM 10339 / NBRC 14399)</name>
    <dbReference type="NCBI Taxonomy" id="479435"/>
    <lineage>
        <taxon>Bacteria</taxon>
        <taxon>Bacillati</taxon>
        <taxon>Actinomycetota</taxon>
        <taxon>Actinomycetes</taxon>
        <taxon>Propionibacteriales</taxon>
        <taxon>Kribbellaceae</taxon>
        <taxon>Kribbella</taxon>
    </lineage>
</organism>
<comment type="similarity">
    <text evidence="1">Belongs to the peptidase S33 family.</text>
</comment>
<protein>
    <submittedName>
        <fullName evidence="5">TAP domain protein</fullName>
    </submittedName>
</protein>
<gene>
    <name evidence="5" type="ordered locus">Kfla_6543</name>
</gene>
<dbReference type="PANTHER" id="PTHR43248">
    <property type="entry name" value="2-SUCCINYL-6-HYDROXY-2,4-CYCLOHEXADIENE-1-CARBOXYLATE SYNTHASE"/>
    <property type="match status" value="1"/>
</dbReference>
<feature type="chain" id="PRO_5003033323" evidence="3">
    <location>
        <begin position="29"/>
        <end position="497"/>
    </location>
</feature>
<accession>D2PYH2</accession>
<dbReference type="EMBL" id="CP001736">
    <property type="protein sequence ID" value="ADB35540.1"/>
    <property type="molecule type" value="Genomic_DNA"/>
</dbReference>
<proteinExistence type="inferred from homology"/>
<dbReference type="InterPro" id="IPR051601">
    <property type="entry name" value="Serine_prot/Carboxylest_S33"/>
</dbReference>
<evidence type="ECO:0000256" key="2">
    <source>
        <dbReference type="ARBA" id="ARBA00022801"/>
    </source>
</evidence>
<dbReference type="InterPro" id="IPR013595">
    <property type="entry name" value="Pept_S33_TAP-like_C"/>
</dbReference>
<feature type="signal peptide" evidence="3">
    <location>
        <begin position="1"/>
        <end position="28"/>
    </location>
</feature>
<dbReference type="RefSeq" id="WP_012924092.1">
    <property type="nucleotide sequence ID" value="NC_013729.1"/>
</dbReference>
<sequence>MNIRRRTTAWGVVLATSLATLGLPTAAAAPTTASTPGAVAWEPCRPEPGDTEQELKLLPGSECATVTVPIDWNRPSRGTFELSIARRKAQQQRTGVLVFGPGGPGDSGVERIRTGMSRFSQRLEDRFDIVSFDPRGIARSNPVMCSAALIARQPSPIMKSQADFDRTVQYNRELAADCRTHTGALYDHLDMLQTVRDVEAIRRALGEQQISFHGSSYGTMLGTQYAEAFPQRVRALVLESVNDHSTPTTRRFLTEQAATAQDSFDEFVQWCADSTSCALHGRDVRALWAELQRRAELGQVPDPQRPQYATTRFMLGFAVFRLLYGPDWARLAQTLRALETSPPPTQQPPVPTGLAPFSFAPFCQDWDLPLRDYREYAGLLKRVGRANPEMRYPGQLMAITTCLGLPRADNPQHVLKVRDLRTPALLTNSLHDPATGYEWARNVARQLGRQGVLLTYEGWGHGSYTTSPCVEALVDNYLVDLTVPPRGTRCAAILPTA</sequence>
<dbReference type="STRING" id="479435.Kfla_6543"/>
<keyword evidence="6" id="KW-1185">Reference proteome</keyword>
<reference evidence="6" key="1">
    <citation type="submission" date="2009-09" db="EMBL/GenBank/DDBJ databases">
        <title>The complete genome of Kribbella flavida DSM 17836.</title>
        <authorList>
            <consortium name="US DOE Joint Genome Institute (JGI-PGF)"/>
            <person name="Lucas S."/>
            <person name="Copeland A."/>
            <person name="Lapidus A."/>
            <person name="Glavina del Rio T."/>
            <person name="Dalin E."/>
            <person name="Tice H."/>
            <person name="Bruce D."/>
            <person name="Goodwin L."/>
            <person name="Pitluck S."/>
            <person name="Kyrpides N."/>
            <person name="Mavromatis K."/>
            <person name="Ivanova N."/>
            <person name="Saunders E."/>
            <person name="Brettin T."/>
            <person name="Detter J.C."/>
            <person name="Han C."/>
            <person name="Larimer F."/>
            <person name="Land M."/>
            <person name="Hauser L."/>
            <person name="Markowitz V."/>
            <person name="Cheng J.-F."/>
            <person name="Hugenholtz P."/>
            <person name="Woyke T."/>
            <person name="Wu D."/>
            <person name="Pukall R."/>
            <person name="Klenk H.-P."/>
            <person name="Eisen J.A."/>
        </authorList>
    </citation>
    <scope>NUCLEOTIDE SEQUENCE [LARGE SCALE GENOMIC DNA]</scope>
    <source>
        <strain evidence="6">DSM 17836 / JCM 10339 / NBRC 14399</strain>
    </source>
</reference>
<dbReference type="SUPFAM" id="SSF53474">
    <property type="entry name" value="alpha/beta-Hydrolases"/>
    <property type="match status" value="1"/>
</dbReference>
<dbReference type="PANTHER" id="PTHR43248:SF25">
    <property type="entry name" value="AB HYDROLASE-1 DOMAIN-CONTAINING PROTEIN-RELATED"/>
    <property type="match status" value="1"/>
</dbReference>
<keyword evidence="2" id="KW-0378">Hydrolase</keyword>
<dbReference type="Gene3D" id="3.40.50.1820">
    <property type="entry name" value="alpha/beta hydrolase"/>
    <property type="match status" value="1"/>
</dbReference>
<keyword evidence="3" id="KW-0732">Signal</keyword>
<reference evidence="5 6" key="2">
    <citation type="journal article" date="2010" name="Stand. Genomic Sci.">
        <title>Complete genome sequence of Kribbella flavida type strain (IFO 14399).</title>
        <authorList>
            <person name="Pukall R."/>
            <person name="Lapidus A."/>
            <person name="Glavina Del Rio T."/>
            <person name="Copeland A."/>
            <person name="Tice H."/>
            <person name="Cheng J.-F."/>
            <person name="Lucas S."/>
            <person name="Chen F."/>
            <person name="Nolan M."/>
            <person name="LaButti K."/>
            <person name="Pati A."/>
            <person name="Ivanova N."/>
            <person name="Mavrommatis K."/>
            <person name="Mikhailova N."/>
            <person name="Pitluck S."/>
            <person name="Bruce D."/>
            <person name="Goodwin L."/>
            <person name="Land M."/>
            <person name="Hauser L."/>
            <person name="Chang Y.-J."/>
            <person name="Jeffries C.D."/>
            <person name="Chen A."/>
            <person name="Palaniappan K."/>
            <person name="Chain P."/>
            <person name="Rohde M."/>
            <person name="Goeker M."/>
            <person name="Bristow J."/>
            <person name="Eisen J.A."/>
            <person name="Markowitz V."/>
            <person name="Hugenholtz P."/>
            <person name="Kyrpides N.C."/>
            <person name="Klenk H.-P."/>
            <person name="Brettin T."/>
        </authorList>
    </citation>
    <scope>NUCLEOTIDE SEQUENCE [LARGE SCALE GENOMIC DNA]</scope>
    <source>
        <strain evidence="6">DSM 17836 / JCM 10339 / NBRC 14399</strain>
    </source>
</reference>
<dbReference type="Proteomes" id="UP000007967">
    <property type="component" value="Chromosome"/>
</dbReference>
<name>D2PYH2_KRIFD</name>